<organism evidence="2 3">
    <name type="scientific">Roseivivax jejudonensis</name>
    <dbReference type="NCBI Taxonomy" id="1529041"/>
    <lineage>
        <taxon>Bacteria</taxon>
        <taxon>Pseudomonadati</taxon>
        <taxon>Pseudomonadota</taxon>
        <taxon>Alphaproteobacteria</taxon>
        <taxon>Rhodobacterales</taxon>
        <taxon>Roseobacteraceae</taxon>
        <taxon>Roseivivax</taxon>
    </lineage>
</organism>
<evidence type="ECO:0000313" key="2">
    <source>
        <dbReference type="EMBL" id="SLN12077.1"/>
    </source>
</evidence>
<feature type="region of interest" description="Disordered" evidence="1">
    <location>
        <begin position="1"/>
        <end position="21"/>
    </location>
</feature>
<proteinExistence type="predicted"/>
<sequence length="185" mass="21118">MILKTSKWATRPKDDPAGAEQLPASVARSSLNAWRHGLSVPPTKADREVAEICRILSEDTHQHHASAWPSETIVDLARAEVQVRRVSRHIASMTKRLEELTATDQIALSAKRRGYFRYMRDLGVSDEIAFDPTHWVHEILKISGDLTLLDPVTEILKDLRLMRRYRSEAEAWRSKALQNWIEADA</sequence>
<reference evidence="2 3" key="1">
    <citation type="submission" date="2017-03" db="EMBL/GenBank/DDBJ databases">
        <authorList>
            <person name="Afonso C.L."/>
            <person name="Miller P.J."/>
            <person name="Scott M.A."/>
            <person name="Spackman E."/>
            <person name="Goraichik I."/>
            <person name="Dimitrov K.M."/>
            <person name="Suarez D.L."/>
            <person name="Swayne D.E."/>
        </authorList>
    </citation>
    <scope>NUCLEOTIDE SEQUENCE [LARGE SCALE GENOMIC DNA]</scope>
    <source>
        <strain evidence="2 3">CECT 8625</strain>
    </source>
</reference>
<dbReference type="AlphaFoldDB" id="A0A1X6Y6U7"/>
<dbReference type="Proteomes" id="UP000193570">
    <property type="component" value="Unassembled WGS sequence"/>
</dbReference>
<dbReference type="RefSeq" id="WP_085790085.1">
    <property type="nucleotide sequence ID" value="NZ_FWFK01000001.1"/>
</dbReference>
<evidence type="ECO:0000256" key="1">
    <source>
        <dbReference type="SAM" id="MobiDB-lite"/>
    </source>
</evidence>
<protein>
    <submittedName>
        <fullName evidence="2">Uncharacterized protein</fullName>
    </submittedName>
</protein>
<keyword evidence="3" id="KW-1185">Reference proteome</keyword>
<gene>
    <name evidence="2" type="ORF">ROJ8625_00309</name>
</gene>
<dbReference type="EMBL" id="FWFK01000001">
    <property type="protein sequence ID" value="SLN12077.1"/>
    <property type="molecule type" value="Genomic_DNA"/>
</dbReference>
<evidence type="ECO:0000313" key="3">
    <source>
        <dbReference type="Proteomes" id="UP000193570"/>
    </source>
</evidence>
<dbReference type="OrthoDB" id="9815852at2"/>
<accession>A0A1X6Y6U7</accession>
<name>A0A1X6Y6U7_9RHOB</name>